<feature type="region of interest" description="Disordered" evidence="1">
    <location>
        <begin position="1"/>
        <end position="38"/>
    </location>
</feature>
<sequence length="108" mass="12216">MRHHDPRPRGSLHAAMKIKPSGTFSHSSVLRSSSSPELQSPKNVFFLVCMQRTFCHLFGTRRARTLDASLRIAGSVRCTPGSVTSPCRYRRRGRRLDQQFILPTTCES</sequence>
<name>A0A2G5HYB9_CERBT</name>
<protein>
    <submittedName>
        <fullName evidence="2">Uncharacterized protein</fullName>
    </submittedName>
</protein>
<dbReference type="Proteomes" id="UP000230605">
    <property type="component" value="Chromosome 2"/>
</dbReference>
<evidence type="ECO:0000256" key="1">
    <source>
        <dbReference type="SAM" id="MobiDB-lite"/>
    </source>
</evidence>
<evidence type="ECO:0000313" key="2">
    <source>
        <dbReference type="EMBL" id="PIA97242.1"/>
    </source>
</evidence>
<reference evidence="2 3" key="1">
    <citation type="submission" date="2015-10" db="EMBL/GenBank/DDBJ databases">
        <title>The cercosporin biosynthetic gene cluster was horizontally transferred to several fungal lineages and shown to be expanded in Cercospora beticola based on microsynteny with recipient genomes.</title>
        <authorList>
            <person name="De Jonge R."/>
            <person name="Ebert M.K."/>
            <person name="Suttle J.C."/>
            <person name="Jurick Ii W.M."/>
            <person name="Secor G.A."/>
            <person name="Thomma B.P."/>
            <person name="Van De Peer Y."/>
            <person name="Bolton M.D."/>
        </authorList>
    </citation>
    <scope>NUCLEOTIDE SEQUENCE [LARGE SCALE GENOMIC DNA]</scope>
    <source>
        <strain evidence="2 3">09-40</strain>
    </source>
</reference>
<dbReference type="EMBL" id="LKMD01000102">
    <property type="protein sequence ID" value="PIA97242.1"/>
    <property type="molecule type" value="Genomic_DNA"/>
</dbReference>
<organism evidence="2 3">
    <name type="scientific">Cercospora beticola</name>
    <name type="common">Sugarbeet leaf spot fungus</name>
    <dbReference type="NCBI Taxonomy" id="122368"/>
    <lineage>
        <taxon>Eukaryota</taxon>
        <taxon>Fungi</taxon>
        <taxon>Dikarya</taxon>
        <taxon>Ascomycota</taxon>
        <taxon>Pezizomycotina</taxon>
        <taxon>Dothideomycetes</taxon>
        <taxon>Dothideomycetidae</taxon>
        <taxon>Mycosphaerellales</taxon>
        <taxon>Mycosphaerellaceae</taxon>
        <taxon>Cercospora</taxon>
    </lineage>
</organism>
<proteinExistence type="predicted"/>
<gene>
    <name evidence="2" type="ORF">CB0940_05342</name>
</gene>
<comment type="caution">
    <text evidence="2">The sequence shown here is derived from an EMBL/GenBank/DDBJ whole genome shotgun (WGS) entry which is preliminary data.</text>
</comment>
<accession>A0A2G5HYB9</accession>
<evidence type="ECO:0000313" key="3">
    <source>
        <dbReference type="Proteomes" id="UP000230605"/>
    </source>
</evidence>
<dbReference type="AlphaFoldDB" id="A0A2G5HYB9"/>
<feature type="compositionally biased region" description="Low complexity" evidence="1">
    <location>
        <begin position="25"/>
        <end position="38"/>
    </location>
</feature>